<dbReference type="CAZy" id="GT2">
    <property type="family name" value="Glycosyltransferase Family 2"/>
</dbReference>
<sequence>MSDEGNTYPLVSVYIPTKNRLPLLQRAVASVLQQTYPRIELVVADDGSTDGTREYLDELAASGKCVAVFLPVSEGACAARNAAISMTTGEFLTGLDDDDYFLPQRIECFVQRWRELSTHGRTDHIAGLFDSSRWIGRAMERTLFDRACAHPRDLAAACAVGTQVFSIRERFIAAGLFDRSMQVWQDWDLWLRMAYRYGEFVGIRACTYVIDATHQHERISDRSEAALRRAAQLFAAKHYASAPVQKFRIRSVFVDYPQVRLGLLELAGLLAIGNRRAVGRYLLRKTVGPELYDQIRRRLAGWSVIFTRRESAGFRR</sequence>
<dbReference type="InterPro" id="IPR029044">
    <property type="entry name" value="Nucleotide-diphossugar_trans"/>
</dbReference>
<geneLocation type="plasmid" evidence="2 3">
    <name>pBPHY01</name>
</geneLocation>
<reference evidence="3" key="1">
    <citation type="journal article" date="2014" name="Stand. Genomic Sci.">
        <title>Complete genome sequence of Burkholderia phymatum STM815(T), a broad host range and efficient nitrogen-fixing symbiont of Mimosa species.</title>
        <authorList>
            <person name="Moulin L."/>
            <person name="Klonowska A."/>
            <person name="Caroline B."/>
            <person name="Booth K."/>
            <person name="Vriezen J.A."/>
            <person name="Melkonian R."/>
            <person name="James E.K."/>
            <person name="Young J.P."/>
            <person name="Bena G."/>
            <person name="Hauser L."/>
            <person name="Land M."/>
            <person name="Kyrpides N."/>
            <person name="Bruce D."/>
            <person name="Chain P."/>
            <person name="Copeland A."/>
            <person name="Pitluck S."/>
            <person name="Woyke T."/>
            <person name="Lizotte-Waniewski M."/>
            <person name="Bristow J."/>
            <person name="Riley M."/>
        </authorList>
    </citation>
    <scope>NUCLEOTIDE SEQUENCE [LARGE SCALE GENOMIC DNA]</scope>
    <source>
        <strain evidence="3">DSM 17167 / CIP 108236 / LMG 21445 / STM815</strain>
        <plasmid evidence="3">Plasmid pBPHY01</plasmid>
    </source>
</reference>
<evidence type="ECO:0000313" key="3">
    <source>
        <dbReference type="Proteomes" id="UP000001192"/>
    </source>
</evidence>
<gene>
    <name evidence="2" type="ordered locus">Bphy_6724</name>
</gene>
<feature type="domain" description="Glycosyltransferase 2-like" evidence="1">
    <location>
        <begin position="12"/>
        <end position="139"/>
    </location>
</feature>
<dbReference type="InterPro" id="IPR001173">
    <property type="entry name" value="Glyco_trans_2-like"/>
</dbReference>
<evidence type="ECO:0000313" key="2">
    <source>
        <dbReference type="EMBL" id="ACC75747.1"/>
    </source>
</evidence>
<dbReference type="PANTHER" id="PTHR22916">
    <property type="entry name" value="GLYCOSYLTRANSFERASE"/>
    <property type="match status" value="1"/>
</dbReference>
<dbReference type="SUPFAM" id="SSF53448">
    <property type="entry name" value="Nucleotide-diphospho-sugar transferases"/>
    <property type="match status" value="1"/>
</dbReference>
<dbReference type="AlphaFoldDB" id="B2JT44"/>
<name>B2JT44_PARP8</name>
<dbReference type="Pfam" id="PF00535">
    <property type="entry name" value="Glycos_transf_2"/>
    <property type="match status" value="1"/>
</dbReference>
<keyword evidence="3" id="KW-1185">Reference proteome</keyword>
<keyword evidence="2" id="KW-0614">Plasmid</keyword>
<dbReference type="Gene3D" id="3.90.550.10">
    <property type="entry name" value="Spore Coat Polysaccharide Biosynthesis Protein SpsA, Chain A"/>
    <property type="match status" value="1"/>
</dbReference>
<protein>
    <submittedName>
        <fullName evidence="2">Glycosyl transferase family 2</fullName>
    </submittedName>
</protein>
<dbReference type="Proteomes" id="UP000001192">
    <property type="component" value="Plasmid pBPHY01"/>
</dbReference>
<dbReference type="CDD" id="cd00761">
    <property type="entry name" value="Glyco_tranf_GTA_type"/>
    <property type="match status" value="1"/>
</dbReference>
<dbReference type="PANTHER" id="PTHR22916:SF3">
    <property type="entry name" value="UDP-GLCNAC:BETAGAL BETA-1,3-N-ACETYLGLUCOSAMINYLTRANSFERASE-LIKE PROTEIN 1"/>
    <property type="match status" value="1"/>
</dbReference>
<dbReference type="HOGENOM" id="CLU_025996_0_0_4"/>
<proteinExistence type="predicted"/>
<organism evidence="2 3">
    <name type="scientific">Paraburkholderia phymatum (strain DSM 17167 / CIP 108236 / LMG 21445 / STM815)</name>
    <name type="common">Burkholderia phymatum</name>
    <dbReference type="NCBI Taxonomy" id="391038"/>
    <lineage>
        <taxon>Bacteria</taxon>
        <taxon>Pseudomonadati</taxon>
        <taxon>Pseudomonadota</taxon>
        <taxon>Betaproteobacteria</taxon>
        <taxon>Burkholderiales</taxon>
        <taxon>Burkholderiaceae</taxon>
        <taxon>Paraburkholderia</taxon>
    </lineage>
</organism>
<dbReference type="EMBL" id="CP001045">
    <property type="protein sequence ID" value="ACC75747.1"/>
    <property type="molecule type" value="Genomic_DNA"/>
</dbReference>
<dbReference type="GO" id="GO:0016758">
    <property type="term" value="F:hexosyltransferase activity"/>
    <property type="evidence" value="ECO:0007669"/>
    <property type="project" value="UniProtKB-ARBA"/>
</dbReference>
<dbReference type="RefSeq" id="WP_012405906.1">
    <property type="nucleotide sequence ID" value="NC_010625.1"/>
</dbReference>
<dbReference type="OrthoDB" id="9781367at2"/>
<evidence type="ECO:0000259" key="1">
    <source>
        <dbReference type="Pfam" id="PF00535"/>
    </source>
</evidence>
<accession>B2JT44</accession>
<keyword evidence="2" id="KW-0808">Transferase</keyword>
<dbReference type="KEGG" id="bph:Bphy_6724"/>